<evidence type="ECO:0000313" key="2">
    <source>
        <dbReference type="Proteomes" id="UP001652663"/>
    </source>
</evidence>
<feature type="compositionally biased region" description="Basic and acidic residues" evidence="1">
    <location>
        <begin position="234"/>
        <end position="284"/>
    </location>
</feature>
<name>A0ABM4SVC4_BOSIN</name>
<sequence length="441" mass="48596">MALNQSPVTSRWFGLRTGQKPPPPGSTEQRGGHNIAAFLHATLDSSSSAIHACLPASRLHGQDCGSEIAGPVLMGGGLGCSLKSSCRLSHGKRSQAVVSGLCLSLLEGSGGQAWACRVQPQRHRRPPRHPSLRRVLFLFSDSASESASLASGRGCNLTHCLFALKTSVDVQRPTGSPSVTVLPVREASPASEAYDLELHKDKRRPRDALWMKMLQEKMNTQQRQRKTPSLGSQRDLESQRREGLLSRLMEWKEQREQRETAARRPRGPEQDKIICKSDKKDSQSKRYLSRLHQMYSTSLANMEFSRSLLEASRRGADVGADGRAGGLWDPAFLSGHGQHQVRPPERRPEGAHWAAGRQREARPPLIFLRCDSLPGRKKDSNEKARGHAAALGGMSNLPEQMRSKPASPGMTTAPLTLEQASQKSRVLEAKTASRYWTNYVD</sequence>
<protein>
    <submittedName>
        <fullName evidence="3">Uncharacterized protein</fullName>
    </submittedName>
</protein>
<feature type="region of interest" description="Disordered" evidence="1">
    <location>
        <begin position="1"/>
        <end position="31"/>
    </location>
</feature>
<feature type="region of interest" description="Disordered" evidence="1">
    <location>
        <begin position="374"/>
        <end position="413"/>
    </location>
</feature>
<dbReference type="GeneID" id="109563682"/>
<reference evidence="3" key="1">
    <citation type="submission" date="2025-08" db="UniProtKB">
        <authorList>
            <consortium name="RefSeq"/>
        </authorList>
    </citation>
    <scope>IDENTIFICATION</scope>
    <source>
        <tissue evidence="3">Blood</tissue>
    </source>
</reference>
<feature type="region of interest" description="Disordered" evidence="1">
    <location>
        <begin position="329"/>
        <end position="357"/>
    </location>
</feature>
<feature type="compositionally biased region" description="Polar residues" evidence="1">
    <location>
        <begin position="217"/>
        <end position="232"/>
    </location>
</feature>
<feature type="region of interest" description="Disordered" evidence="1">
    <location>
        <begin position="217"/>
        <end position="286"/>
    </location>
</feature>
<evidence type="ECO:0000313" key="3">
    <source>
        <dbReference type="RefSeq" id="XP_070651748.1"/>
    </source>
</evidence>
<gene>
    <name evidence="3" type="primary">LOC109563682</name>
</gene>
<dbReference type="Proteomes" id="UP001652663">
    <property type="component" value="Chromosome 9"/>
</dbReference>
<evidence type="ECO:0000256" key="1">
    <source>
        <dbReference type="SAM" id="MobiDB-lite"/>
    </source>
</evidence>
<feature type="compositionally biased region" description="Basic and acidic residues" evidence="1">
    <location>
        <begin position="374"/>
        <end position="385"/>
    </location>
</feature>
<accession>A0ABM4SVC4</accession>
<keyword evidence="2" id="KW-1185">Reference proteome</keyword>
<dbReference type="RefSeq" id="XP_070651748.1">
    <property type="nucleotide sequence ID" value="XM_070795647.1"/>
</dbReference>
<organism evidence="2 3">
    <name type="scientific">Bos indicus</name>
    <name type="common">Zebu</name>
    <dbReference type="NCBI Taxonomy" id="9915"/>
    <lineage>
        <taxon>Eukaryota</taxon>
        <taxon>Metazoa</taxon>
        <taxon>Chordata</taxon>
        <taxon>Craniata</taxon>
        <taxon>Vertebrata</taxon>
        <taxon>Euteleostomi</taxon>
        <taxon>Mammalia</taxon>
        <taxon>Eutheria</taxon>
        <taxon>Laurasiatheria</taxon>
        <taxon>Artiodactyla</taxon>
        <taxon>Ruminantia</taxon>
        <taxon>Pecora</taxon>
        <taxon>Bovidae</taxon>
        <taxon>Bovinae</taxon>
        <taxon>Bos</taxon>
    </lineage>
</organism>
<proteinExistence type="predicted"/>